<evidence type="ECO:0000313" key="2">
    <source>
        <dbReference type="EMBL" id="MEQ2214962.1"/>
    </source>
</evidence>
<feature type="compositionally biased region" description="Basic and acidic residues" evidence="1">
    <location>
        <begin position="56"/>
        <end position="65"/>
    </location>
</feature>
<feature type="region of interest" description="Disordered" evidence="1">
    <location>
        <begin position="49"/>
        <end position="301"/>
    </location>
</feature>
<feature type="compositionally biased region" description="Basic and acidic residues" evidence="1">
    <location>
        <begin position="270"/>
        <end position="294"/>
    </location>
</feature>
<gene>
    <name evidence="2" type="ORF">XENOCAPTIV_024778</name>
</gene>
<proteinExistence type="predicted"/>
<feature type="compositionally biased region" description="Basic and acidic residues" evidence="1">
    <location>
        <begin position="115"/>
        <end position="130"/>
    </location>
</feature>
<sequence>MGNEQSTIEGVTENGTIPEKHENGSVNGISASISSNGLKIDVESDITVHQNGELQSPKHETKAETDNVIVEPDPQPAPAEGVSEIPDTLTDMESIKNRKEKNHTFGKLFKKKADRKADSKKAEVQEKENELSSEDLVDAGQLLIVPQQETANIKQESEPVTEPEIGATSESSPSEETVPDSENGNAQPAESRGESDPEKNPVMNFFKTLVTPTKTPKKETAAADATKDQVPQTSEQPAAPKGMPAPPPPPPEPPKLETKGEPAAKAVKPTQKEEPKASAKEAESSKGKSAKDALSKFFRTK</sequence>
<feature type="region of interest" description="Disordered" evidence="1">
    <location>
        <begin position="1"/>
        <end position="32"/>
    </location>
</feature>
<feature type="compositionally biased region" description="Low complexity" evidence="1">
    <location>
        <begin position="168"/>
        <end position="182"/>
    </location>
</feature>
<evidence type="ECO:0000256" key="1">
    <source>
        <dbReference type="SAM" id="MobiDB-lite"/>
    </source>
</evidence>
<feature type="compositionally biased region" description="Basic and acidic residues" evidence="1">
    <location>
        <begin position="216"/>
        <end position="227"/>
    </location>
</feature>
<feature type="compositionally biased region" description="Pro residues" evidence="1">
    <location>
        <begin position="243"/>
        <end position="253"/>
    </location>
</feature>
<keyword evidence="3" id="KW-1185">Reference proteome</keyword>
<name>A0ABV0S501_9TELE</name>
<accession>A0ABV0S501</accession>
<reference evidence="2 3" key="1">
    <citation type="submission" date="2021-06" db="EMBL/GenBank/DDBJ databases">
        <authorList>
            <person name="Palmer J.M."/>
        </authorList>
    </citation>
    <scope>NUCLEOTIDE SEQUENCE [LARGE SCALE GENOMIC DNA]</scope>
    <source>
        <strain evidence="2 3">XC_2019</strain>
        <tissue evidence="2">Muscle</tissue>
    </source>
</reference>
<organism evidence="2 3">
    <name type="scientific">Xenoophorus captivus</name>
    <dbReference type="NCBI Taxonomy" id="1517983"/>
    <lineage>
        <taxon>Eukaryota</taxon>
        <taxon>Metazoa</taxon>
        <taxon>Chordata</taxon>
        <taxon>Craniata</taxon>
        <taxon>Vertebrata</taxon>
        <taxon>Euteleostomi</taxon>
        <taxon>Actinopterygii</taxon>
        <taxon>Neopterygii</taxon>
        <taxon>Teleostei</taxon>
        <taxon>Neoteleostei</taxon>
        <taxon>Acanthomorphata</taxon>
        <taxon>Ovalentaria</taxon>
        <taxon>Atherinomorphae</taxon>
        <taxon>Cyprinodontiformes</taxon>
        <taxon>Goodeidae</taxon>
        <taxon>Xenoophorus</taxon>
    </lineage>
</organism>
<feature type="compositionally biased region" description="Polar residues" evidence="1">
    <location>
        <begin position="1"/>
        <end position="15"/>
    </location>
</feature>
<evidence type="ECO:0000313" key="3">
    <source>
        <dbReference type="Proteomes" id="UP001434883"/>
    </source>
</evidence>
<dbReference type="Proteomes" id="UP001434883">
    <property type="component" value="Unassembled WGS sequence"/>
</dbReference>
<dbReference type="EMBL" id="JAHRIN010067804">
    <property type="protein sequence ID" value="MEQ2214962.1"/>
    <property type="molecule type" value="Genomic_DNA"/>
</dbReference>
<comment type="caution">
    <text evidence="2">The sequence shown here is derived from an EMBL/GenBank/DDBJ whole genome shotgun (WGS) entry which is preliminary data.</text>
</comment>
<feature type="non-terminal residue" evidence="2">
    <location>
        <position position="301"/>
    </location>
</feature>
<protein>
    <submittedName>
        <fullName evidence="2">Uncharacterized protein</fullName>
    </submittedName>
</protein>